<comment type="subcellular location">
    <subcellularLocation>
        <location evidence="1">Cell membrane</location>
        <topology evidence="1">Single-pass membrane protein</topology>
    </subcellularLocation>
</comment>
<accession>A0A1T4K1K4</accession>
<keyword evidence="3" id="KW-0813">Transport</keyword>
<dbReference type="SMART" id="SM01323">
    <property type="entry name" value="YajC"/>
    <property type="match status" value="1"/>
</dbReference>
<evidence type="ECO:0000256" key="7">
    <source>
        <dbReference type="ARBA" id="ARBA00022989"/>
    </source>
</evidence>
<evidence type="ECO:0000256" key="1">
    <source>
        <dbReference type="ARBA" id="ARBA00004162"/>
    </source>
</evidence>
<dbReference type="NCBIfam" id="TIGR00739">
    <property type="entry name" value="yajC"/>
    <property type="match status" value="1"/>
</dbReference>
<dbReference type="RefSeq" id="WP_087677719.1">
    <property type="nucleotide sequence ID" value="NZ_FUWV01000001.1"/>
</dbReference>
<gene>
    <name evidence="12" type="ORF">SAMN02745973_00280</name>
</gene>
<evidence type="ECO:0000256" key="4">
    <source>
        <dbReference type="ARBA" id="ARBA00022475"/>
    </source>
</evidence>
<dbReference type="Pfam" id="PF02699">
    <property type="entry name" value="YajC"/>
    <property type="match status" value="1"/>
</dbReference>
<proteinExistence type="inferred from homology"/>
<keyword evidence="5 11" id="KW-0812">Transmembrane</keyword>
<evidence type="ECO:0000256" key="3">
    <source>
        <dbReference type="ARBA" id="ARBA00022448"/>
    </source>
</evidence>
<evidence type="ECO:0000313" key="12">
    <source>
        <dbReference type="EMBL" id="SJZ36274.1"/>
    </source>
</evidence>
<dbReference type="PRINTS" id="PR01853">
    <property type="entry name" value="YAJCTRNLCASE"/>
</dbReference>
<dbReference type="EMBL" id="FUWV01000001">
    <property type="protein sequence ID" value="SJZ36274.1"/>
    <property type="molecule type" value="Genomic_DNA"/>
</dbReference>
<name>A0A1T4K1K4_9FIRM</name>
<keyword evidence="13" id="KW-1185">Reference proteome</keyword>
<reference evidence="12 13" key="1">
    <citation type="submission" date="2017-02" db="EMBL/GenBank/DDBJ databases">
        <authorList>
            <person name="Peterson S.W."/>
        </authorList>
    </citation>
    <scope>NUCLEOTIDE SEQUENCE [LARGE SCALE GENOMIC DNA]</scope>
    <source>
        <strain evidence="12 13">DSM 15102</strain>
    </source>
</reference>
<protein>
    <submittedName>
        <fullName evidence="12">Protein translocase subunit yajC</fullName>
    </submittedName>
</protein>
<evidence type="ECO:0000256" key="2">
    <source>
        <dbReference type="ARBA" id="ARBA00006742"/>
    </source>
</evidence>
<dbReference type="AlphaFoldDB" id="A0A1T4K1K4"/>
<dbReference type="OrthoDB" id="9800132at2"/>
<dbReference type="InterPro" id="IPR003849">
    <property type="entry name" value="Preprotein_translocase_YajC"/>
</dbReference>
<evidence type="ECO:0000256" key="10">
    <source>
        <dbReference type="SAM" id="MobiDB-lite"/>
    </source>
</evidence>
<evidence type="ECO:0000256" key="11">
    <source>
        <dbReference type="SAM" id="Phobius"/>
    </source>
</evidence>
<dbReference type="GO" id="GO:0005886">
    <property type="term" value="C:plasma membrane"/>
    <property type="evidence" value="ECO:0007669"/>
    <property type="project" value="UniProtKB-SubCell"/>
</dbReference>
<evidence type="ECO:0000256" key="5">
    <source>
        <dbReference type="ARBA" id="ARBA00022692"/>
    </source>
</evidence>
<keyword evidence="4" id="KW-1003">Cell membrane</keyword>
<sequence length="116" mass="13471">MQGIISILLMFVIFYFLLIRPQNKKEKQIRDMRANLKKGDEIITIGGIYGKIFNIHDDVLTIVVGKDNLKIKIARWAVADIVNKENKSENNASKEEEKQELLQDQKESLQKQNNKE</sequence>
<evidence type="ECO:0000256" key="6">
    <source>
        <dbReference type="ARBA" id="ARBA00022927"/>
    </source>
</evidence>
<comment type="similarity">
    <text evidence="2">Belongs to the YajC family.</text>
</comment>
<dbReference type="Proteomes" id="UP000196365">
    <property type="component" value="Unassembled WGS sequence"/>
</dbReference>
<evidence type="ECO:0000313" key="13">
    <source>
        <dbReference type="Proteomes" id="UP000196365"/>
    </source>
</evidence>
<evidence type="ECO:0000256" key="8">
    <source>
        <dbReference type="ARBA" id="ARBA00023010"/>
    </source>
</evidence>
<feature type="region of interest" description="Disordered" evidence="10">
    <location>
        <begin position="87"/>
        <end position="116"/>
    </location>
</feature>
<keyword evidence="9 11" id="KW-0472">Membrane</keyword>
<dbReference type="PANTHER" id="PTHR33909">
    <property type="entry name" value="SEC TRANSLOCON ACCESSORY COMPLEX SUBUNIT YAJC"/>
    <property type="match status" value="1"/>
</dbReference>
<evidence type="ECO:0000256" key="9">
    <source>
        <dbReference type="ARBA" id="ARBA00023136"/>
    </source>
</evidence>
<feature type="transmembrane region" description="Helical" evidence="11">
    <location>
        <begin position="6"/>
        <end position="23"/>
    </location>
</feature>
<dbReference type="GO" id="GO:0015031">
    <property type="term" value="P:protein transport"/>
    <property type="evidence" value="ECO:0007669"/>
    <property type="project" value="UniProtKB-KW"/>
</dbReference>
<organism evidence="12 13">
    <name type="scientific">Garciella nitratireducens DSM 15102</name>
    <dbReference type="NCBI Taxonomy" id="1121911"/>
    <lineage>
        <taxon>Bacteria</taxon>
        <taxon>Bacillati</taxon>
        <taxon>Bacillota</taxon>
        <taxon>Clostridia</taxon>
        <taxon>Eubacteriales</taxon>
        <taxon>Eubacteriaceae</taxon>
        <taxon>Garciella</taxon>
    </lineage>
</organism>
<keyword evidence="8" id="KW-0811">Translocation</keyword>
<keyword evidence="6" id="KW-0653">Protein transport</keyword>
<keyword evidence="7 11" id="KW-1133">Transmembrane helix</keyword>
<dbReference type="PANTHER" id="PTHR33909:SF1">
    <property type="entry name" value="SEC TRANSLOCON ACCESSORY COMPLEX SUBUNIT YAJC"/>
    <property type="match status" value="1"/>
</dbReference>